<proteinExistence type="predicted"/>
<name>A0ABW1L4N6_9BACL</name>
<gene>
    <name evidence="1" type="ORF">ACFPYN_05670</name>
</gene>
<dbReference type="RefSeq" id="WP_377733041.1">
    <property type="nucleotide sequence ID" value="NZ_JBHSRI010000005.1"/>
</dbReference>
<comment type="caution">
    <text evidence="1">The sequence shown here is derived from an EMBL/GenBank/DDBJ whole genome shotgun (WGS) entry which is preliminary data.</text>
</comment>
<evidence type="ECO:0000313" key="2">
    <source>
        <dbReference type="Proteomes" id="UP001596170"/>
    </source>
</evidence>
<evidence type="ECO:0000313" key="1">
    <source>
        <dbReference type="EMBL" id="MFC6038941.1"/>
    </source>
</evidence>
<keyword evidence="2" id="KW-1185">Reference proteome</keyword>
<accession>A0ABW1L4N6</accession>
<organism evidence="1 2">
    <name type="scientific">Paenisporosarcina macmurdoensis</name>
    <dbReference type="NCBI Taxonomy" id="212659"/>
    <lineage>
        <taxon>Bacteria</taxon>
        <taxon>Bacillati</taxon>
        <taxon>Bacillota</taxon>
        <taxon>Bacilli</taxon>
        <taxon>Bacillales</taxon>
        <taxon>Caryophanaceae</taxon>
        <taxon>Paenisporosarcina</taxon>
    </lineage>
</organism>
<dbReference type="Proteomes" id="UP001596170">
    <property type="component" value="Unassembled WGS sequence"/>
</dbReference>
<dbReference type="EMBL" id="JBHSRI010000005">
    <property type="protein sequence ID" value="MFC6038941.1"/>
    <property type="molecule type" value="Genomic_DNA"/>
</dbReference>
<reference evidence="2" key="1">
    <citation type="journal article" date="2019" name="Int. J. Syst. Evol. Microbiol.">
        <title>The Global Catalogue of Microorganisms (GCM) 10K type strain sequencing project: providing services to taxonomists for standard genome sequencing and annotation.</title>
        <authorList>
            <consortium name="The Broad Institute Genomics Platform"/>
            <consortium name="The Broad Institute Genome Sequencing Center for Infectious Disease"/>
            <person name="Wu L."/>
            <person name="Ma J."/>
        </authorList>
    </citation>
    <scope>NUCLEOTIDE SEQUENCE [LARGE SCALE GENOMIC DNA]</scope>
    <source>
        <strain evidence="2">CCUG 54527</strain>
    </source>
</reference>
<sequence>MSLESIKNSLNFMCEYHDVKIKQTFSTTNDEPIASVICKEYPSTIEITNHQFQTIEDYETINQAASALENLLNSYGILESL</sequence>
<protein>
    <submittedName>
        <fullName evidence="1">Uncharacterized protein</fullName>
    </submittedName>
</protein>